<evidence type="ECO:0000256" key="2">
    <source>
        <dbReference type="ARBA" id="ARBA00007543"/>
    </source>
</evidence>
<organism evidence="13 14">
    <name type="scientific">Sodaliphilus pleomorphus</name>
    <dbReference type="NCBI Taxonomy" id="2606626"/>
    <lineage>
        <taxon>Bacteria</taxon>
        <taxon>Pseudomonadati</taxon>
        <taxon>Bacteroidota</taxon>
        <taxon>Bacteroidia</taxon>
        <taxon>Bacteroidales</taxon>
        <taxon>Muribaculaceae</taxon>
        <taxon>Sodaliphilus</taxon>
    </lineage>
</organism>
<keyword evidence="4" id="KW-1003">Cell membrane</keyword>
<keyword evidence="9 12" id="KW-1133">Transmembrane helix</keyword>
<dbReference type="GO" id="GO:0046872">
    <property type="term" value="F:metal ion binding"/>
    <property type="evidence" value="ECO:0007669"/>
    <property type="project" value="UniProtKB-KW"/>
</dbReference>
<feature type="transmembrane region" description="Helical" evidence="12">
    <location>
        <begin position="82"/>
        <end position="103"/>
    </location>
</feature>
<keyword evidence="6 12" id="KW-0812">Transmembrane</keyword>
<accession>A0A6L5XEU3</accession>
<feature type="transmembrane region" description="Helical" evidence="12">
    <location>
        <begin position="177"/>
        <end position="196"/>
    </location>
</feature>
<dbReference type="RefSeq" id="WP_154327120.1">
    <property type="nucleotide sequence ID" value="NZ_CP045696.1"/>
</dbReference>
<comment type="similarity">
    <text evidence="2">Belongs to the cytochrome ubiquinol oxidase subunit 2 family.</text>
</comment>
<evidence type="ECO:0000256" key="5">
    <source>
        <dbReference type="ARBA" id="ARBA00022617"/>
    </source>
</evidence>
<evidence type="ECO:0000256" key="12">
    <source>
        <dbReference type="SAM" id="Phobius"/>
    </source>
</evidence>
<dbReference type="InterPro" id="IPR003317">
    <property type="entry name" value="Cyt-d_oxidase_su2"/>
</dbReference>
<dbReference type="PANTHER" id="PTHR43141">
    <property type="entry name" value="CYTOCHROME BD2 SUBUNIT II"/>
    <property type="match status" value="1"/>
</dbReference>
<gene>
    <name evidence="13" type="ORF">FYJ29_06090</name>
</gene>
<dbReference type="Proteomes" id="UP000483362">
    <property type="component" value="Unassembled WGS sequence"/>
</dbReference>
<keyword evidence="8" id="KW-0249">Electron transport</keyword>
<evidence type="ECO:0000256" key="9">
    <source>
        <dbReference type="ARBA" id="ARBA00022989"/>
    </source>
</evidence>
<comment type="caution">
    <text evidence="13">The sequence shown here is derived from an EMBL/GenBank/DDBJ whole genome shotgun (WGS) entry which is preliminary data.</text>
</comment>
<feature type="transmembrane region" description="Helical" evidence="12">
    <location>
        <begin position="339"/>
        <end position="358"/>
    </location>
</feature>
<feature type="transmembrane region" description="Helical" evidence="12">
    <location>
        <begin position="258"/>
        <end position="277"/>
    </location>
</feature>
<keyword evidence="14" id="KW-1185">Reference proteome</keyword>
<dbReference type="AlphaFoldDB" id="A0A6L5XEU3"/>
<keyword evidence="7" id="KW-0479">Metal-binding</keyword>
<dbReference type="GO" id="GO:0009055">
    <property type="term" value="F:electron transfer activity"/>
    <property type="evidence" value="ECO:0007669"/>
    <property type="project" value="TreeGrafter"/>
</dbReference>
<evidence type="ECO:0000256" key="8">
    <source>
        <dbReference type="ARBA" id="ARBA00022982"/>
    </source>
</evidence>
<feature type="transmembrane region" description="Helical" evidence="12">
    <location>
        <begin position="115"/>
        <end position="140"/>
    </location>
</feature>
<sequence>MTYYILQNYWWLIISVLGALLVFLLFVQGGQSMLVCARDQEQRTLMVNSLGRKWEFTFTTLVTFGGAFFASFPLFYSTSFGGAYWLWMLILFSFVVQAVSYEYRTKGGNVYGTRCFDTLLLVNGVLGPVLLGVVVGSMFFGNEFTVTKSKVLDVANSAISTWGAGHGLEAIACWKNLVFGFMVLMLARTLASLYFINNIDDEQLRSSQRRHLWVNGLAFVVLFLATLALILTAQGVETDDTGNARWVDYKYLHNYLDMWWNLVLLAAGVVAVLWGIGKTLAVKSYTGGIWWAGLGTVAVVLTLFFTLGYNDTAYYPSIIDANSSLSLRNSSSSLFTLEVMSWVSVLVPFVLAYIFYAWHSIDHVKITRDEMHDTDPDDKY</sequence>
<keyword evidence="11 12" id="KW-0472">Membrane</keyword>
<evidence type="ECO:0000313" key="14">
    <source>
        <dbReference type="Proteomes" id="UP000483362"/>
    </source>
</evidence>
<dbReference type="GO" id="GO:0005886">
    <property type="term" value="C:plasma membrane"/>
    <property type="evidence" value="ECO:0007669"/>
    <property type="project" value="UniProtKB-SubCell"/>
</dbReference>
<comment type="subcellular location">
    <subcellularLocation>
        <location evidence="1">Cell membrane</location>
        <topology evidence="1">Multi-pass membrane protein</topology>
    </subcellularLocation>
</comment>
<evidence type="ECO:0000256" key="11">
    <source>
        <dbReference type="ARBA" id="ARBA00023136"/>
    </source>
</evidence>
<proteinExistence type="inferred from homology"/>
<feature type="transmembrane region" description="Helical" evidence="12">
    <location>
        <begin position="56"/>
        <end position="76"/>
    </location>
</feature>
<dbReference type="Pfam" id="PF02322">
    <property type="entry name" value="Cyt_bd_oxida_II"/>
    <property type="match status" value="1"/>
</dbReference>
<dbReference type="GO" id="GO:0019646">
    <property type="term" value="P:aerobic electron transport chain"/>
    <property type="evidence" value="ECO:0007669"/>
    <property type="project" value="TreeGrafter"/>
</dbReference>
<feature type="transmembrane region" description="Helical" evidence="12">
    <location>
        <begin position="12"/>
        <end position="35"/>
    </location>
</feature>
<evidence type="ECO:0000256" key="1">
    <source>
        <dbReference type="ARBA" id="ARBA00004651"/>
    </source>
</evidence>
<evidence type="ECO:0000313" key="13">
    <source>
        <dbReference type="EMBL" id="MSS17332.1"/>
    </source>
</evidence>
<evidence type="ECO:0000256" key="6">
    <source>
        <dbReference type="ARBA" id="ARBA00022692"/>
    </source>
</evidence>
<dbReference type="PANTHER" id="PTHR43141:SF5">
    <property type="entry name" value="CYTOCHROME BD-I UBIQUINOL OXIDASE SUBUNIT 2"/>
    <property type="match status" value="1"/>
</dbReference>
<dbReference type="EMBL" id="VULT01000007">
    <property type="protein sequence ID" value="MSS17332.1"/>
    <property type="molecule type" value="Genomic_DNA"/>
</dbReference>
<feature type="transmembrane region" description="Helical" evidence="12">
    <location>
        <begin position="289"/>
        <end position="309"/>
    </location>
</feature>
<evidence type="ECO:0000256" key="4">
    <source>
        <dbReference type="ARBA" id="ARBA00022475"/>
    </source>
</evidence>
<evidence type="ECO:0000256" key="10">
    <source>
        <dbReference type="ARBA" id="ARBA00023004"/>
    </source>
</evidence>
<protein>
    <submittedName>
        <fullName evidence="13">Cytochrome d ubiquinol oxidase subunit II</fullName>
    </submittedName>
</protein>
<name>A0A6L5XEU3_9BACT</name>
<reference evidence="13 14" key="1">
    <citation type="submission" date="2019-08" db="EMBL/GenBank/DDBJ databases">
        <title>In-depth cultivation of the pig gut microbiome towards novel bacterial diversity and tailored functional studies.</title>
        <authorList>
            <person name="Wylensek D."/>
            <person name="Hitch T.C.A."/>
            <person name="Clavel T."/>
        </authorList>
    </citation>
    <scope>NUCLEOTIDE SEQUENCE [LARGE SCALE GENOMIC DNA]</scope>
    <source>
        <strain evidence="13 14">Oil-RF-744-WCA-WT-10</strain>
    </source>
</reference>
<dbReference type="GO" id="GO:0016682">
    <property type="term" value="F:oxidoreductase activity, acting on diphenols and related substances as donors, oxygen as acceptor"/>
    <property type="evidence" value="ECO:0007669"/>
    <property type="project" value="TreeGrafter"/>
</dbReference>
<keyword evidence="3" id="KW-0813">Transport</keyword>
<keyword evidence="5" id="KW-0349">Heme</keyword>
<dbReference type="GO" id="GO:0070069">
    <property type="term" value="C:cytochrome complex"/>
    <property type="evidence" value="ECO:0007669"/>
    <property type="project" value="TreeGrafter"/>
</dbReference>
<evidence type="ECO:0000256" key="3">
    <source>
        <dbReference type="ARBA" id="ARBA00022448"/>
    </source>
</evidence>
<evidence type="ECO:0000256" key="7">
    <source>
        <dbReference type="ARBA" id="ARBA00022723"/>
    </source>
</evidence>
<feature type="transmembrane region" description="Helical" evidence="12">
    <location>
        <begin position="217"/>
        <end position="236"/>
    </location>
</feature>
<keyword evidence="10" id="KW-0408">Iron</keyword>